<dbReference type="PANTHER" id="PTHR43881:SF1">
    <property type="entry name" value="GAMMA-GLUTAMYLTRANSPEPTIDASE (AFU_ORTHOLOGUE AFUA_4G13580)"/>
    <property type="match status" value="1"/>
</dbReference>
<dbReference type="Proteomes" id="UP000321617">
    <property type="component" value="Unassembled WGS sequence"/>
</dbReference>
<dbReference type="AlphaFoldDB" id="A0A562UPY9"/>
<evidence type="ECO:0000313" key="2">
    <source>
        <dbReference type="Proteomes" id="UP000321617"/>
    </source>
</evidence>
<sequence length="515" mass="53028">MTATYYGTSGMVCSVDQLASSTGLAMLRRGGSAVDAAVATNAVLAVTAPHMCGMGGDLFALVHVPGRPLAALNASGPAGSGADPDALRAAGHTTMPLRGDVASVTVPGCVDGWLALHARYGRLPLEEVLAPAAGYAEDGFGASPLLAQSSVALEGVVGAEDLVAARHQGARVRRPGVARALRAVASDGRSGFYGGDFGRGLSRIAPGLFTPEDLARDNAEWTTPLSVRVFGHDVWTAPPNSQGYLLLLSMAIAERLELPDDPADPAWAHLLIEASRQAGYDRPDRLFDGADVSGLLTEGEVGARAARVDPGRAGTVSAPADPGDTTYLCAVDGSGMGVSLIQSNAAGFGSGIFEPSTGIGLHNRGLGFHLSPGHPAEYRPGMRPPHTLVPAVVTRPDGTLRAVAGTMGGDTQPQILLQVLTRLLRHGQTPGEAIGAPRFRLGNLNGFDTWTMPTANPTCLETGAPQAWDGLADLGHRLERTGSQFGHAHLIEVSDDEMRGGAADPRAVIGAVAAD</sequence>
<dbReference type="GO" id="GO:0016740">
    <property type="term" value="F:transferase activity"/>
    <property type="evidence" value="ECO:0007669"/>
    <property type="project" value="UniProtKB-KW"/>
</dbReference>
<comment type="caution">
    <text evidence="1">The sequence shown here is derived from an EMBL/GenBank/DDBJ whole genome shotgun (WGS) entry which is preliminary data.</text>
</comment>
<accession>A0A562UPY9</accession>
<reference evidence="1 2" key="1">
    <citation type="journal article" date="2013" name="Stand. Genomic Sci.">
        <title>Genomic Encyclopedia of Type Strains, Phase I: The one thousand microbial genomes (KMG-I) project.</title>
        <authorList>
            <person name="Kyrpides N.C."/>
            <person name="Woyke T."/>
            <person name="Eisen J.A."/>
            <person name="Garrity G."/>
            <person name="Lilburn T.G."/>
            <person name="Beck B.J."/>
            <person name="Whitman W.B."/>
            <person name="Hugenholtz P."/>
            <person name="Klenk H.P."/>
        </authorList>
    </citation>
    <scope>NUCLEOTIDE SEQUENCE [LARGE SCALE GENOMIC DNA]</scope>
    <source>
        <strain evidence="1 2">DSM 45044</strain>
    </source>
</reference>
<evidence type="ECO:0000313" key="1">
    <source>
        <dbReference type="EMBL" id="TWJ07683.1"/>
    </source>
</evidence>
<keyword evidence="2" id="KW-1185">Reference proteome</keyword>
<dbReference type="EMBL" id="VLLL01000010">
    <property type="protein sequence ID" value="TWJ07683.1"/>
    <property type="molecule type" value="Genomic_DNA"/>
</dbReference>
<keyword evidence="1" id="KW-0808">Transferase</keyword>
<dbReference type="RefSeq" id="WP_211354736.1">
    <property type="nucleotide sequence ID" value="NZ_BAABIJ010000006.1"/>
</dbReference>
<proteinExistence type="predicted"/>
<dbReference type="Pfam" id="PF01019">
    <property type="entry name" value="G_glu_transpept"/>
    <property type="match status" value="1"/>
</dbReference>
<dbReference type="InterPro" id="IPR029055">
    <property type="entry name" value="Ntn_hydrolases_N"/>
</dbReference>
<protein>
    <submittedName>
        <fullName evidence="1">Gamma-glutamyltransferase 2</fullName>
    </submittedName>
</protein>
<dbReference type="InterPro" id="IPR052896">
    <property type="entry name" value="GGT-like_enzyme"/>
</dbReference>
<organism evidence="1 2">
    <name type="scientific">Stackebrandtia albiflava</name>
    <dbReference type="NCBI Taxonomy" id="406432"/>
    <lineage>
        <taxon>Bacteria</taxon>
        <taxon>Bacillati</taxon>
        <taxon>Actinomycetota</taxon>
        <taxon>Actinomycetes</taxon>
        <taxon>Glycomycetales</taxon>
        <taxon>Glycomycetaceae</taxon>
        <taxon>Stackebrandtia</taxon>
    </lineage>
</organism>
<dbReference type="PANTHER" id="PTHR43881">
    <property type="entry name" value="GAMMA-GLUTAMYLTRANSPEPTIDASE (AFU_ORTHOLOGUE AFUA_4G13580)"/>
    <property type="match status" value="1"/>
</dbReference>
<gene>
    <name evidence="1" type="ORF">LX16_4842</name>
</gene>
<dbReference type="Gene3D" id="3.60.20.40">
    <property type="match status" value="1"/>
</dbReference>
<dbReference type="Gene3D" id="1.10.246.130">
    <property type="match status" value="1"/>
</dbReference>
<name>A0A562UPY9_9ACTN</name>
<dbReference type="PRINTS" id="PR01210">
    <property type="entry name" value="GGTRANSPTASE"/>
</dbReference>
<dbReference type="SUPFAM" id="SSF56235">
    <property type="entry name" value="N-terminal nucleophile aminohydrolases (Ntn hydrolases)"/>
    <property type="match status" value="1"/>
</dbReference>
<dbReference type="InterPro" id="IPR043138">
    <property type="entry name" value="GGT_lsub"/>
</dbReference>
<dbReference type="InterPro" id="IPR043137">
    <property type="entry name" value="GGT_ssub_C"/>
</dbReference>